<dbReference type="Pfam" id="PF00076">
    <property type="entry name" value="RRM_1"/>
    <property type="match status" value="1"/>
</dbReference>
<dbReference type="InterPro" id="IPR012677">
    <property type="entry name" value="Nucleotide-bd_a/b_plait_sf"/>
</dbReference>
<name>A0AAE2SCI0_9BACT</name>
<dbReference type="SUPFAM" id="SSF54928">
    <property type="entry name" value="RNA-binding domain, RBD"/>
    <property type="match status" value="1"/>
</dbReference>
<evidence type="ECO:0000259" key="2">
    <source>
        <dbReference type="PROSITE" id="PS50102"/>
    </source>
</evidence>
<dbReference type="RefSeq" id="WP_309489468.1">
    <property type="nucleotide sequence ID" value="NZ_JAENIG010000004.1"/>
</dbReference>
<dbReference type="GO" id="GO:0003729">
    <property type="term" value="F:mRNA binding"/>
    <property type="evidence" value="ECO:0007669"/>
    <property type="project" value="TreeGrafter"/>
</dbReference>
<dbReference type="InterPro" id="IPR050502">
    <property type="entry name" value="Euk_RNA-bind_prot"/>
</dbReference>
<proteinExistence type="predicted"/>
<dbReference type="Gene3D" id="3.30.70.330">
    <property type="match status" value="1"/>
</dbReference>
<dbReference type="AlphaFoldDB" id="A0AAE2SCI0"/>
<dbReference type="InterPro" id="IPR000504">
    <property type="entry name" value="RRM_dom"/>
</dbReference>
<evidence type="ECO:0000313" key="3">
    <source>
        <dbReference type="EMBL" id="MBK1854857.1"/>
    </source>
</evidence>
<protein>
    <submittedName>
        <fullName evidence="3">RNA-binding protein</fullName>
    </submittedName>
</protein>
<sequence length="78" mass="8705">MKIIIRNLSRSTTESEIKDLFTPFGEVKSCDLVMDKQSGGSKGFGFVEMDNVKHARFAIKNLNDKTIAGSRIRVKVAE</sequence>
<organism evidence="3 4">
    <name type="scientific">Oceaniferula flava</name>
    <dbReference type="NCBI Taxonomy" id="2800421"/>
    <lineage>
        <taxon>Bacteria</taxon>
        <taxon>Pseudomonadati</taxon>
        <taxon>Verrucomicrobiota</taxon>
        <taxon>Verrucomicrobiia</taxon>
        <taxon>Verrucomicrobiales</taxon>
        <taxon>Verrucomicrobiaceae</taxon>
        <taxon>Oceaniferula</taxon>
    </lineage>
</organism>
<gene>
    <name evidence="3" type="ORF">JIN83_07785</name>
</gene>
<feature type="domain" description="RRM" evidence="2">
    <location>
        <begin position="1"/>
        <end position="78"/>
    </location>
</feature>
<dbReference type="InterPro" id="IPR035979">
    <property type="entry name" value="RBD_domain_sf"/>
</dbReference>
<keyword evidence="1" id="KW-0694">RNA-binding</keyword>
<dbReference type="Proteomes" id="UP000634206">
    <property type="component" value="Unassembled WGS sequence"/>
</dbReference>
<dbReference type="PANTHER" id="PTHR48025:SF1">
    <property type="entry name" value="RRM DOMAIN-CONTAINING PROTEIN"/>
    <property type="match status" value="1"/>
</dbReference>
<comment type="caution">
    <text evidence="3">The sequence shown here is derived from an EMBL/GenBank/DDBJ whole genome shotgun (WGS) entry which is preliminary data.</text>
</comment>
<dbReference type="PROSITE" id="PS50102">
    <property type="entry name" value="RRM"/>
    <property type="match status" value="1"/>
</dbReference>
<evidence type="ECO:0000313" key="4">
    <source>
        <dbReference type="Proteomes" id="UP000634206"/>
    </source>
</evidence>
<dbReference type="SMART" id="SM00360">
    <property type="entry name" value="RRM"/>
    <property type="match status" value="1"/>
</dbReference>
<dbReference type="EMBL" id="JAENIG010000004">
    <property type="protein sequence ID" value="MBK1854857.1"/>
    <property type="molecule type" value="Genomic_DNA"/>
</dbReference>
<keyword evidence="4" id="KW-1185">Reference proteome</keyword>
<evidence type="ECO:0000256" key="1">
    <source>
        <dbReference type="ARBA" id="ARBA00022884"/>
    </source>
</evidence>
<accession>A0AAE2SCI0</accession>
<reference evidence="3" key="1">
    <citation type="submission" date="2021-01" db="EMBL/GenBank/DDBJ databases">
        <title>Modified the classification status of verrucomicrobia.</title>
        <authorList>
            <person name="Feng X."/>
        </authorList>
    </citation>
    <scope>NUCLEOTIDE SEQUENCE</scope>
    <source>
        <strain evidence="3">5K15</strain>
    </source>
</reference>
<dbReference type="PANTHER" id="PTHR48025">
    <property type="entry name" value="OS02G0815200 PROTEIN"/>
    <property type="match status" value="1"/>
</dbReference>